<dbReference type="STRING" id="1508404.JMA_33640"/>
<dbReference type="AlphaFoldDB" id="A0A0B5ARH4"/>
<proteinExistence type="predicted"/>
<dbReference type="Pfam" id="PF00149">
    <property type="entry name" value="Metallophos"/>
    <property type="match status" value="1"/>
</dbReference>
<gene>
    <name evidence="3" type="ORF">JMA_33640</name>
</gene>
<dbReference type="KEGG" id="jeo:JMA_33640"/>
<organism evidence="3 4">
    <name type="scientific">Jeotgalibacillus malaysiensis</name>
    <dbReference type="NCBI Taxonomy" id="1508404"/>
    <lineage>
        <taxon>Bacteria</taxon>
        <taxon>Bacillati</taxon>
        <taxon>Bacillota</taxon>
        <taxon>Bacilli</taxon>
        <taxon>Bacillales</taxon>
        <taxon>Caryophanaceae</taxon>
        <taxon>Jeotgalibacillus</taxon>
    </lineage>
</organism>
<dbReference type="OrthoDB" id="9780884at2"/>
<evidence type="ECO:0000259" key="2">
    <source>
        <dbReference type="Pfam" id="PF00149"/>
    </source>
</evidence>
<reference evidence="3 4" key="1">
    <citation type="submission" date="2014-08" db="EMBL/GenBank/DDBJ databases">
        <title>Complete genome of a marine bacteria Jeotgalibacillus malaysiensis.</title>
        <authorList>
            <person name="Yaakop A.S."/>
            <person name="Chan K.-G."/>
            <person name="Goh K.M."/>
        </authorList>
    </citation>
    <scope>NUCLEOTIDE SEQUENCE [LARGE SCALE GENOMIC DNA]</scope>
    <source>
        <strain evidence="3 4">D5</strain>
    </source>
</reference>
<dbReference type="InterPro" id="IPR004843">
    <property type="entry name" value="Calcineurin-like_PHP"/>
</dbReference>
<evidence type="ECO:0000256" key="1">
    <source>
        <dbReference type="SAM" id="Phobius"/>
    </source>
</evidence>
<dbReference type="InterPro" id="IPR051158">
    <property type="entry name" value="Metallophosphoesterase_sf"/>
</dbReference>
<accession>A0A0B5ARH4</accession>
<name>A0A0B5ARH4_9BACL</name>
<dbReference type="GO" id="GO:0016787">
    <property type="term" value="F:hydrolase activity"/>
    <property type="evidence" value="ECO:0007669"/>
    <property type="project" value="InterPro"/>
</dbReference>
<keyword evidence="1" id="KW-1133">Transmembrane helix</keyword>
<dbReference type="InterPro" id="IPR029052">
    <property type="entry name" value="Metallo-depent_PP-like"/>
</dbReference>
<dbReference type="SUPFAM" id="SSF56300">
    <property type="entry name" value="Metallo-dependent phosphatases"/>
    <property type="match status" value="1"/>
</dbReference>
<keyword evidence="4" id="KW-1185">Reference proteome</keyword>
<dbReference type="Proteomes" id="UP000031449">
    <property type="component" value="Chromosome"/>
</dbReference>
<protein>
    <recommendedName>
        <fullName evidence="2">Calcineurin-like phosphoesterase domain-containing protein</fullName>
    </recommendedName>
</protein>
<dbReference type="EMBL" id="CP009416">
    <property type="protein sequence ID" value="AJD92681.1"/>
    <property type="molecule type" value="Genomic_DNA"/>
</dbReference>
<evidence type="ECO:0000313" key="3">
    <source>
        <dbReference type="EMBL" id="AJD92681.1"/>
    </source>
</evidence>
<feature type="domain" description="Calcineurin-like phosphoesterase" evidence="2">
    <location>
        <begin position="47"/>
        <end position="252"/>
    </location>
</feature>
<feature type="transmembrane region" description="Helical" evidence="1">
    <location>
        <begin position="7"/>
        <end position="25"/>
    </location>
</feature>
<evidence type="ECO:0000313" key="4">
    <source>
        <dbReference type="Proteomes" id="UP000031449"/>
    </source>
</evidence>
<dbReference type="BioCyc" id="JESP1508404:G14D9-12645-MONOMER"/>
<dbReference type="PANTHER" id="PTHR31302">
    <property type="entry name" value="TRANSMEMBRANE PROTEIN WITH METALLOPHOSPHOESTERASE DOMAIN-RELATED"/>
    <property type="match status" value="1"/>
</dbReference>
<keyword evidence="1" id="KW-0812">Transmembrane</keyword>
<dbReference type="HOGENOM" id="CLU_025443_1_0_9"/>
<sequence length="330" mass="37864">MKKAVKIFLLCTPLFILLFALYVYWDNQRFIVTEQEIEMEGNLTDDIRILQISDLHEEVFGENQSDLAGRINELEYDILLFTGDMMNSIENGDTAPFFDLIRGIENKDRAYFVTGNTDPYPYEVTESSIEKAAYIQEMESLGVKYLESIEEININNQTLVLTDHELSVLNPDEPYTYVEGKPKIPYENAPAYKEYKQQQLNQVSQMLSETDQTVISVTHYPVADPQFEHIEKESGRYVFRDYDLILAGHYHGGQIRLPFIGALFVPEPWYQNAVLPPQDRVKGLWESHGIKQYVSTGLGSSNAVSFLNFRMFNPPEINLITLKSAASQTN</sequence>
<dbReference type="PANTHER" id="PTHR31302:SF0">
    <property type="entry name" value="TRANSMEMBRANE PROTEIN WITH METALLOPHOSPHOESTERASE DOMAIN"/>
    <property type="match status" value="1"/>
</dbReference>
<dbReference type="Gene3D" id="3.60.21.10">
    <property type="match status" value="1"/>
</dbReference>
<keyword evidence="1" id="KW-0472">Membrane</keyword>